<evidence type="ECO:0000256" key="3">
    <source>
        <dbReference type="ARBA" id="ARBA00012068"/>
    </source>
</evidence>
<evidence type="ECO:0000259" key="10">
    <source>
        <dbReference type="PROSITE" id="PS51176"/>
    </source>
</evidence>
<protein>
    <recommendedName>
        <fullName evidence="3">prephenate dehydrogenase</fullName>
        <ecNumber evidence="3">1.3.1.12</ecNumber>
    </recommendedName>
</protein>
<comment type="similarity">
    <text evidence="2">Belongs to the prephenate/arogenate dehydrogenase family.</text>
</comment>
<gene>
    <name evidence="11" type="ORF">C41B8_15897</name>
</gene>
<dbReference type="InterPro" id="IPR050812">
    <property type="entry name" value="Preph/Arog_dehydrog"/>
</dbReference>
<dbReference type="Pfam" id="PF20463">
    <property type="entry name" value="PDH_C"/>
    <property type="match status" value="1"/>
</dbReference>
<evidence type="ECO:0000256" key="9">
    <source>
        <dbReference type="ARBA" id="ARBA00049260"/>
    </source>
</evidence>
<dbReference type="Proteomes" id="UP000028302">
    <property type="component" value="Unassembled WGS sequence"/>
</dbReference>
<keyword evidence="11" id="KW-0808">Transferase</keyword>
<comment type="pathway">
    <text evidence="1">Amino-acid biosynthesis; L-tyrosine biosynthesis; (4-hydroxyphenyl)pyruvate from prephenate (NAD(+) route): step 1/1.</text>
</comment>
<dbReference type="GO" id="GO:0008977">
    <property type="term" value="F:prephenate dehydrogenase (NAD+) activity"/>
    <property type="evidence" value="ECO:0007669"/>
    <property type="project" value="UniProtKB-EC"/>
</dbReference>
<dbReference type="GO" id="GO:0006571">
    <property type="term" value="P:tyrosine biosynthetic process"/>
    <property type="evidence" value="ECO:0007669"/>
    <property type="project" value="UniProtKB-KW"/>
</dbReference>
<evidence type="ECO:0000256" key="2">
    <source>
        <dbReference type="ARBA" id="ARBA00007964"/>
    </source>
</evidence>
<reference evidence="11 12" key="1">
    <citation type="submission" date="2013-03" db="EMBL/GenBank/DDBJ databases">
        <title>Salinisphaera hydrothermalis C41B8 Genome Sequencing.</title>
        <authorList>
            <person name="Li C."/>
            <person name="Lai Q."/>
            <person name="Shao Z."/>
        </authorList>
    </citation>
    <scope>NUCLEOTIDE SEQUENCE [LARGE SCALE GENOMIC DNA]</scope>
    <source>
        <strain evidence="11 12">C41B8</strain>
    </source>
</reference>
<dbReference type="FunFam" id="3.40.50.720:FF:000208">
    <property type="entry name" value="Prephenate dehydrogenase"/>
    <property type="match status" value="1"/>
</dbReference>
<dbReference type="OrthoDB" id="9809920at2"/>
<dbReference type="STRING" id="1304275.C41B8_15897"/>
<evidence type="ECO:0000256" key="5">
    <source>
        <dbReference type="ARBA" id="ARBA00022605"/>
    </source>
</evidence>
<comment type="catalytic activity">
    <reaction evidence="9">
        <text>prephenate + NAD(+) = 3-(4-hydroxyphenyl)pyruvate + CO2 + NADH</text>
        <dbReference type="Rhea" id="RHEA:13869"/>
        <dbReference type="ChEBI" id="CHEBI:16526"/>
        <dbReference type="ChEBI" id="CHEBI:29934"/>
        <dbReference type="ChEBI" id="CHEBI:36242"/>
        <dbReference type="ChEBI" id="CHEBI:57540"/>
        <dbReference type="ChEBI" id="CHEBI:57945"/>
        <dbReference type="EC" id="1.3.1.12"/>
    </reaction>
</comment>
<dbReference type="PROSITE" id="PS51176">
    <property type="entry name" value="PDH_ADH"/>
    <property type="match status" value="1"/>
</dbReference>
<keyword evidence="8" id="KW-0057">Aromatic amino acid biosynthesis</keyword>
<dbReference type="eggNOG" id="COG0287">
    <property type="taxonomic scope" value="Bacteria"/>
</dbReference>
<dbReference type="SUPFAM" id="SSF51735">
    <property type="entry name" value="NAD(P)-binding Rossmann-fold domains"/>
    <property type="match status" value="1"/>
</dbReference>
<dbReference type="InterPro" id="IPR003099">
    <property type="entry name" value="Prephen_DH"/>
</dbReference>
<dbReference type="AlphaFoldDB" id="A0A084IHQ0"/>
<keyword evidence="6" id="KW-0560">Oxidoreductase</keyword>
<evidence type="ECO:0000256" key="4">
    <source>
        <dbReference type="ARBA" id="ARBA00022498"/>
    </source>
</evidence>
<dbReference type="GO" id="GO:0004665">
    <property type="term" value="F:prephenate dehydrogenase (NADP+) activity"/>
    <property type="evidence" value="ECO:0007669"/>
    <property type="project" value="InterPro"/>
</dbReference>
<dbReference type="InterPro" id="IPR046826">
    <property type="entry name" value="PDH_N"/>
</dbReference>
<dbReference type="PANTHER" id="PTHR21363:SF0">
    <property type="entry name" value="PREPHENATE DEHYDROGENASE [NADP(+)]"/>
    <property type="match status" value="1"/>
</dbReference>
<dbReference type="GO" id="GO:0070403">
    <property type="term" value="F:NAD+ binding"/>
    <property type="evidence" value="ECO:0007669"/>
    <property type="project" value="InterPro"/>
</dbReference>
<dbReference type="RefSeq" id="WP_037340428.1">
    <property type="nucleotide sequence ID" value="NZ_APNK01000035.1"/>
</dbReference>
<evidence type="ECO:0000313" key="11">
    <source>
        <dbReference type="EMBL" id="KEZ76234.1"/>
    </source>
</evidence>
<evidence type="ECO:0000256" key="7">
    <source>
        <dbReference type="ARBA" id="ARBA00023027"/>
    </source>
</evidence>
<dbReference type="InterPro" id="IPR036291">
    <property type="entry name" value="NAD(P)-bd_dom_sf"/>
</dbReference>
<dbReference type="EC" id="1.3.1.12" evidence="3"/>
<accession>A0A084IHQ0</accession>
<comment type="caution">
    <text evidence="11">The sequence shown here is derived from an EMBL/GenBank/DDBJ whole genome shotgun (WGS) entry which is preliminary data.</text>
</comment>
<evidence type="ECO:0000256" key="1">
    <source>
        <dbReference type="ARBA" id="ARBA00005067"/>
    </source>
</evidence>
<organism evidence="11 12">
    <name type="scientific">Salinisphaera hydrothermalis (strain C41B8)</name>
    <dbReference type="NCBI Taxonomy" id="1304275"/>
    <lineage>
        <taxon>Bacteria</taxon>
        <taxon>Pseudomonadati</taxon>
        <taxon>Pseudomonadota</taxon>
        <taxon>Gammaproteobacteria</taxon>
        <taxon>Salinisphaerales</taxon>
        <taxon>Salinisphaeraceae</taxon>
        <taxon>Salinisphaera</taxon>
    </lineage>
</organism>
<dbReference type="Pfam" id="PF02153">
    <property type="entry name" value="PDH_N"/>
    <property type="match status" value="1"/>
</dbReference>
<dbReference type="Gene3D" id="3.40.50.720">
    <property type="entry name" value="NAD(P)-binding Rossmann-like Domain"/>
    <property type="match status" value="1"/>
</dbReference>
<dbReference type="PANTHER" id="PTHR21363">
    <property type="entry name" value="PREPHENATE DEHYDROGENASE"/>
    <property type="match status" value="1"/>
</dbReference>
<dbReference type="Gene3D" id="1.10.3660.10">
    <property type="entry name" value="6-phosphogluconate dehydrogenase C-terminal like domain"/>
    <property type="match status" value="1"/>
</dbReference>
<dbReference type="EMBL" id="APNK01000035">
    <property type="protein sequence ID" value="KEZ76234.1"/>
    <property type="molecule type" value="Genomic_DNA"/>
</dbReference>
<dbReference type="FunFam" id="1.10.3660.10:FF:000003">
    <property type="entry name" value="Prephenate dehydrogenase"/>
    <property type="match status" value="1"/>
</dbReference>
<evidence type="ECO:0000256" key="6">
    <source>
        <dbReference type="ARBA" id="ARBA00023002"/>
    </source>
</evidence>
<feature type="domain" description="Prephenate/arogenate dehydrogenase" evidence="10">
    <location>
        <begin position="11"/>
        <end position="300"/>
    </location>
</feature>
<proteinExistence type="inferred from homology"/>
<dbReference type="InterPro" id="IPR046825">
    <property type="entry name" value="PDH_C"/>
</dbReference>
<evidence type="ECO:0000313" key="12">
    <source>
        <dbReference type="Proteomes" id="UP000028302"/>
    </source>
</evidence>
<sequence length="301" mass="31327">MNPTPVLSEFDRIAIVGLGLIGGSVARGLRAAGYAGHLVGAVTSDADAARAVALELVDTCHADIAAAVGPADLVVVATPPAELDEVLSEVAGVCPAHAVITDTGSSKTSVVEAAARAFDAAAMARFVPGHPIAGTENSGLEAGFATLFTARRVILTPDETTDPAALAAVEAMWSALGAQVSHMTAAHHDEVLAATSHLPHVLAYTLVDTLAAMAERTEIFAYAAGGFADFTRIASSDPALWRDIVKANRGPVLHTLDAYMAQLQDVRSAIASGDDHHLHDIFERAKTARDGFVLQREQNER</sequence>
<dbReference type="GO" id="GO:0016740">
    <property type="term" value="F:transferase activity"/>
    <property type="evidence" value="ECO:0007669"/>
    <property type="project" value="UniProtKB-KW"/>
</dbReference>
<keyword evidence="5" id="KW-0028">Amino-acid biosynthesis</keyword>
<keyword evidence="7" id="KW-0520">NAD</keyword>
<keyword evidence="4" id="KW-0827">Tyrosine biosynthesis</keyword>
<name>A0A084IHQ0_SALHC</name>
<keyword evidence="12" id="KW-1185">Reference proteome</keyword>
<dbReference type="InterPro" id="IPR008927">
    <property type="entry name" value="6-PGluconate_DH-like_C_sf"/>
</dbReference>
<evidence type="ECO:0000256" key="8">
    <source>
        <dbReference type="ARBA" id="ARBA00023141"/>
    </source>
</evidence>
<dbReference type="SUPFAM" id="SSF48179">
    <property type="entry name" value="6-phosphogluconate dehydrogenase C-terminal domain-like"/>
    <property type="match status" value="1"/>
</dbReference>